<evidence type="ECO:0000313" key="4">
    <source>
        <dbReference type="Proteomes" id="UP000215633"/>
    </source>
</evidence>
<name>A0A261W066_9BORD</name>
<comment type="caution">
    <text evidence="3">The sequence shown here is derived from an EMBL/GenBank/DDBJ whole genome shotgun (WGS) entry which is preliminary data.</text>
</comment>
<dbReference type="Pfam" id="PF13432">
    <property type="entry name" value="TPR_16"/>
    <property type="match status" value="1"/>
</dbReference>
<organism evidence="3 4">
    <name type="scientific">Bordetella genomosp. 2</name>
    <dbReference type="NCBI Taxonomy" id="1983456"/>
    <lineage>
        <taxon>Bacteria</taxon>
        <taxon>Pseudomonadati</taxon>
        <taxon>Pseudomonadota</taxon>
        <taxon>Betaproteobacteria</taxon>
        <taxon>Burkholderiales</taxon>
        <taxon>Alcaligenaceae</taxon>
        <taxon>Bordetella</taxon>
    </lineage>
</organism>
<evidence type="ECO:0000256" key="2">
    <source>
        <dbReference type="SAM" id="SignalP"/>
    </source>
</evidence>
<feature type="repeat" description="TPR" evidence="1">
    <location>
        <begin position="124"/>
        <end position="157"/>
    </location>
</feature>
<dbReference type="SMART" id="SM00028">
    <property type="entry name" value="TPR"/>
    <property type="match status" value="2"/>
</dbReference>
<dbReference type="InterPro" id="IPR016931">
    <property type="entry name" value="UCP029658_TPR"/>
</dbReference>
<dbReference type="PROSITE" id="PS51257">
    <property type="entry name" value="PROKAR_LIPOPROTEIN"/>
    <property type="match status" value="1"/>
</dbReference>
<dbReference type="RefSeq" id="WP_094806265.1">
    <property type="nucleotide sequence ID" value="NZ_NEVT01000003.1"/>
</dbReference>
<feature type="chain" id="PRO_5012244020" evidence="2">
    <location>
        <begin position="18"/>
        <end position="279"/>
    </location>
</feature>
<accession>A0A261W066</accession>
<dbReference type="PROSITE" id="PS50005">
    <property type="entry name" value="TPR"/>
    <property type="match status" value="1"/>
</dbReference>
<keyword evidence="2" id="KW-0732">Signal</keyword>
<keyword evidence="1" id="KW-0802">TPR repeat</keyword>
<protein>
    <submittedName>
        <fullName evidence="3">Uncharacterized protein</fullName>
    </submittedName>
</protein>
<dbReference type="Proteomes" id="UP000215633">
    <property type="component" value="Unassembled WGS sequence"/>
</dbReference>
<dbReference type="Gene3D" id="1.25.40.10">
    <property type="entry name" value="Tetratricopeptide repeat domain"/>
    <property type="match status" value="1"/>
</dbReference>
<proteinExistence type="predicted"/>
<dbReference type="AlphaFoldDB" id="A0A261W066"/>
<evidence type="ECO:0000313" key="3">
    <source>
        <dbReference type="EMBL" id="OZI79768.1"/>
    </source>
</evidence>
<keyword evidence="4" id="KW-1185">Reference proteome</keyword>
<dbReference type="InterPro" id="IPR019734">
    <property type="entry name" value="TPR_rpt"/>
</dbReference>
<dbReference type="SUPFAM" id="SSF48452">
    <property type="entry name" value="TPR-like"/>
    <property type="match status" value="1"/>
</dbReference>
<evidence type="ECO:0000256" key="1">
    <source>
        <dbReference type="PROSITE-ProRule" id="PRU00339"/>
    </source>
</evidence>
<dbReference type="EMBL" id="NEVT01000003">
    <property type="protein sequence ID" value="OZI79768.1"/>
    <property type="molecule type" value="Genomic_DNA"/>
</dbReference>
<feature type="signal peptide" evidence="2">
    <location>
        <begin position="1"/>
        <end position="17"/>
    </location>
</feature>
<sequence>MKLRWRLALLPCAAALAGCQGGGAQTAWALMQQQQQEQALVRQAEDQAQAGAEPSEPGLMLAMIRATQAQGRHFAALAYIDAYRQRFGANDELVALQADALRRTGQDAQSEATYRKLLGGSQAALGWHGLGLLAGARGDYAQAAQDLERAVRLAPTDAQMLGDLGYARLRAGDSAGARVPLGQAAELDPGNARVLANLALLLLVEGQPAQAQQLMDRASLGPEARSQVFQLAGQIRAGDDDAPRAGVVRPVVQASSGRDVALPMLQPTMDRTLNPPLSQ</sequence>
<dbReference type="PIRSF" id="PIRSF029658">
    <property type="entry name" value="UCP029658_TPR"/>
    <property type="match status" value="1"/>
</dbReference>
<dbReference type="InterPro" id="IPR011990">
    <property type="entry name" value="TPR-like_helical_dom_sf"/>
</dbReference>
<gene>
    <name evidence="3" type="ORF">CAL24_07560</name>
</gene>
<reference evidence="4" key="1">
    <citation type="submission" date="2017-05" db="EMBL/GenBank/DDBJ databases">
        <title>Complete and WGS of Bordetella genogroups.</title>
        <authorList>
            <person name="Spilker T."/>
            <person name="Lipuma J."/>
        </authorList>
    </citation>
    <scope>NUCLEOTIDE SEQUENCE [LARGE SCALE GENOMIC DNA]</scope>
    <source>
        <strain evidence="4">AU8256</strain>
    </source>
</reference>